<dbReference type="Pfam" id="PF13407">
    <property type="entry name" value="Peripla_BP_4"/>
    <property type="match status" value="2"/>
</dbReference>
<dbReference type="EMBL" id="CP025746">
    <property type="protein sequence ID" value="QAA30264.1"/>
    <property type="molecule type" value="Genomic_DNA"/>
</dbReference>
<gene>
    <name evidence="6" type="ORF">C1I91_00370</name>
</gene>
<dbReference type="Proteomes" id="UP000286268">
    <property type="component" value="Chromosome"/>
</dbReference>
<evidence type="ECO:0000256" key="4">
    <source>
        <dbReference type="SAM" id="Phobius"/>
    </source>
</evidence>
<keyword evidence="4" id="KW-0472">Membrane</keyword>
<evidence type="ECO:0000259" key="5">
    <source>
        <dbReference type="Pfam" id="PF13407"/>
    </source>
</evidence>
<evidence type="ECO:0000313" key="7">
    <source>
        <dbReference type="Proteomes" id="UP000286268"/>
    </source>
</evidence>
<dbReference type="AlphaFoldDB" id="A0A410DMF6"/>
<dbReference type="SUPFAM" id="SSF53822">
    <property type="entry name" value="Periplasmic binding protein-like I"/>
    <property type="match status" value="2"/>
</dbReference>
<evidence type="ECO:0000256" key="1">
    <source>
        <dbReference type="ARBA" id="ARBA00004196"/>
    </source>
</evidence>
<evidence type="ECO:0000313" key="6">
    <source>
        <dbReference type="EMBL" id="QAA30264.1"/>
    </source>
</evidence>
<keyword evidence="3" id="KW-0732">Signal</keyword>
<accession>A0A410DMF6</accession>
<comment type="similarity">
    <text evidence="2">Belongs to the bacterial solute-binding protein 2 family.</text>
</comment>
<evidence type="ECO:0000256" key="2">
    <source>
        <dbReference type="ARBA" id="ARBA00007639"/>
    </source>
</evidence>
<comment type="subcellular location">
    <subcellularLocation>
        <location evidence="1">Cell envelope</location>
    </subcellularLocation>
</comment>
<organism evidence="6 7">
    <name type="scientific">Clostridium manihotivorum</name>
    <dbReference type="NCBI Taxonomy" id="2320868"/>
    <lineage>
        <taxon>Bacteria</taxon>
        <taxon>Bacillati</taxon>
        <taxon>Bacillota</taxon>
        <taxon>Clostridia</taxon>
        <taxon>Eubacteriales</taxon>
        <taxon>Clostridiaceae</taxon>
        <taxon>Clostridium</taxon>
    </lineage>
</organism>
<dbReference type="OrthoDB" id="9769193at2"/>
<reference evidence="6 7" key="1">
    <citation type="submission" date="2018-01" db="EMBL/GenBank/DDBJ databases">
        <title>Genome Sequencing and Assembly of Anaerobacter polyendosporus strain CT4.</title>
        <authorList>
            <person name="Tachaapaikoon C."/>
            <person name="Sutheeworapong S."/>
            <person name="Jenjaroenpun P."/>
            <person name="Wongsurawat T."/>
            <person name="Nookeaw I."/>
            <person name="Cheawchanlertfa P."/>
            <person name="Kosugi A."/>
            <person name="Cheevadhanarak S."/>
            <person name="Ratanakhanokchai K."/>
        </authorList>
    </citation>
    <scope>NUCLEOTIDE SEQUENCE [LARGE SCALE GENOMIC DNA]</scope>
    <source>
        <strain evidence="6 7">CT4</strain>
    </source>
</reference>
<dbReference type="GO" id="GO:0030246">
    <property type="term" value="F:carbohydrate binding"/>
    <property type="evidence" value="ECO:0007669"/>
    <property type="project" value="UniProtKB-ARBA"/>
</dbReference>
<dbReference type="InterPro" id="IPR025997">
    <property type="entry name" value="SBP_2_dom"/>
</dbReference>
<dbReference type="Gene3D" id="3.40.50.2300">
    <property type="match status" value="4"/>
</dbReference>
<dbReference type="PANTHER" id="PTHR46847">
    <property type="entry name" value="D-ALLOSE-BINDING PERIPLASMIC PROTEIN-RELATED"/>
    <property type="match status" value="1"/>
</dbReference>
<dbReference type="GO" id="GO:0030313">
    <property type="term" value="C:cell envelope"/>
    <property type="evidence" value="ECO:0007669"/>
    <property type="project" value="UniProtKB-SubCell"/>
</dbReference>
<evidence type="ECO:0000256" key="3">
    <source>
        <dbReference type="ARBA" id="ARBA00022729"/>
    </source>
</evidence>
<protein>
    <submittedName>
        <fullName evidence="6">LacI family transcriptional regulator</fullName>
    </submittedName>
</protein>
<dbReference type="InterPro" id="IPR028082">
    <property type="entry name" value="Peripla_BP_I"/>
</dbReference>
<proteinExistence type="inferred from homology"/>
<dbReference type="CDD" id="cd06308">
    <property type="entry name" value="PBP1_sensor_kinase-like"/>
    <property type="match status" value="1"/>
</dbReference>
<feature type="domain" description="Periplasmic binding protein" evidence="5">
    <location>
        <begin position="340"/>
        <end position="590"/>
    </location>
</feature>
<dbReference type="PANTHER" id="PTHR46847:SF1">
    <property type="entry name" value="D-ALLOSE-BINDING PERIPLASMIC PROTEIN-RELATED"/>
    <property type="match status" value="1"/>
</dbReference>
<dbReference type="KEGG" id="cmah:C1I91_00370"/>
<sequence>MIRKTRYIIFIFLALIAIIVILCFVRLSPNKDPNEVQYVIGMSQANLTEPWRISMNQDIVNEAKKHKNINVVYRDAGGDTEKQKKDIDELLASGVDLLIVSMNDSEKLTPEVSKAYKSIPVIVLDRAVQGYDYSLYIGPDNESIGRQVGKYIADLIGNGKGKILEVQGLLNSHPVVERSKGLRDVISNYSNIEISRTIIGEWQRDESEDKVKEILQQDKDINIIFAHNDYMAYGAYKAVHDLGLNNIKIIGIDGLVGENGGLDLVSKGMMQGTFTCPTGGKEAIDYALDILNKKTDIPKKIILRSDKITASNVNGYLNNKLKKTEEHKKIVLGYAQLKSESKWREVNAKSIKDAAEKAGVDLVFLEEGSTQEDEKRMIRELIKRKVDVISFSPYVKSGWDDVLKEAKAANIPVIISDRNVDSDDSLWINNIGSDFYEEGRRAARLLVDLFKDKKKVNILELKGNEGAAPTIDRTDGFVEIIKDYNNYNIIDSYYGNFEYNDGKNIVKNYIKKNPNKVNVIYAQNDDMALGAIDAIKELGLIPGKDIIVVGTDGTKEALVAIKNGEMYGTVECNPLLGVQLIRTAIQVVDGYEVPLRIVNSEDIFTKGVTNKQIFEREY</sequence>
<dbReference type="CDD" id="cd06309">
    <property type="entry name" value="PBP1_galactofuranose_YtfQ-like"/>
    <property type="match status" value="1"/>
</dbReference>
<name>A0A410DMF6_9CLOT</name>
<keyword evidence="4" id="KW-1133">Transmembrane helix</keyword>
<feature type="domain" description="Periplasmic binding protein" evidence="5">
    <location>
        <begin position="40"/>
        <end position="294"/>
    </location>
</feature>
<feature type="transmembrane region" description="Helical" evidence="4">
    <location>
        <begin position="7"/>
        <end position="27"/>
    </location>
</feature>
<keyword evidence="4" id="KW-0812">Transmembrane</keyword>
<keyword evidence="7" id="KW-1185">Reference proteome</keyword>
<dbReference type="RefSeq" id="WP_128210715.1">
    <property type="nucleotide sequence ID" value="NZ_CP025746.1"/>
</dbReference>